<gene>
    <name evidence="1" type="ORF">GCM10022255_044900</name>
</gene>
<dbReference type="EMBL" id="BAABAT010000011">
    <property type="protein sequence ID" value="GAA4251606.1"/>
    <property type="molecule type" value="Genomic_DNA"/>
</dbReference>
<keyword evidence="2" id="KW-1185">Reference proteome</keyword>
<accession>A0ABP8DB05</accession>
<organism evidence="1 2">
    <name type="scientific">Dactylosporangium darangshiense</name>
    <dbReference type="NCBI Taxonomy" id="579108"/>
    <lineage>
        <taxon>Bacteria</taxon>
        <taxon>Bacillati</taxon>
        <taxon>Actinomycetota</taxon>
        <taxon>Actinomycetes</taxon>
        <taxon>Micromonosporales</taxon>
        <taxon>Micromonosporaceae</taxon>
        <taxon>Dactylosporangium</taxon>
    </lineage>
</organism>
<protein>
    <submittedName>
        <fullName evidence="1">Uncharacterized protein</fullName>
    </submittedName>
</protein>
<dbReference type="Proteomes" id="UP001500620">
    <property type="component" value="Unassembled WGS sequence"/>
</dbReference>
<proteinExistence type="predicted"/>
<name>A0ABP8DB05_9ACTN</name>
<comment type="caution">
    <text evidence="1">The sequence shown here is derived from an EMBL/GenBank/DDBJ whole genome shotgun (WGS) entry which is preliminary data.</text>
</comment>
<sequence length="129" mass="14660">MRRTAAQSGITEDTWATAKHQVRSAIRHAAYERRMTWHAEIANQVDIIRLDPESSLMSDLLAAVFEDEYATGGPALTSIVTVKYGDREPSSAFFTEARNLGYRFTEPLTFWAEEVRKVFAEHGRPDRRG</sequence>
<evidence type="ECO:0000313" key="2">
    <source>
        <dbReference type="Proteomes" id="UP001500620"/>
    </source>
</evidence>
<evidence type="ECO:0000313" key="1">
    <source>
        <dbReference type="EMBL" id="GAA4251606.1"/>
    </source>
</evidence>
<reference evidence="2" key="1">
    <citation type="journal article" date="2019" name="Int. J. Syst. Evol. Microbiol.">
        <title>The Global Catalogue of Microorganisms (GCM) 10K type strain sequencing project: providing services to taxonomists for standard genome sequencing and annotation.</title>
        <authorList>
            <consortium name="The Broad Institute Genomics Platform"/>
            <consortium name="The Broad Institute Genome Sequencing Center for Infectious Disease"/>
            <person name="Wu L."/>
            <person name="Ma J."/>
        </authorList>
    </citation>
    <scope>NUCLEOTIDE SEQUENCE [LARGE SCALE GENOMIC DNA]</scope>
    <source>
        <strain evidence="2">JCM 17441</strain>
    </source>
</reference>